<organism evidence="2">
    <name type="scientific">Spodoptera frugiperda</name>
    <name type="common">Fall armyworm</name>
    <dbReference type="NCBI Taxonomy" id="7108"/>
    <lineage>
        <taxon>Eukaryota</taxon>
        <taxon>Metazoa</taxon>
        <taxon>Ecdysozoa</taxon>
        <taxon>Arthropoda</taxon>
        <taxon>Hexapoda</taxon>
        <taxon>Insecta</taxon>
        <taxon>Pterygota</taxon>
        <taxon>Neoptera</taxon>
        <taxon>Endopterygota</taxon>
        <taxon>Lepidoptera</taxon>
        <taxon>Glossata</taxon>
        <taxon>Ditrysia</taxon>
        <taxon>Noctuoidea</taxon>
        <taxon>Noctuidae</taxon>
        <taxon>Amphipyrinae</taxon>
        <taxon>Spodoptera</taxon>
    </lineage>
</organism>
<name>A0A2H1VRH4_SPOFR</name>
<dbReference type="AlphaFoldDB" id="A0A2H1VRH4"/>
<protein>
    <submittedName>
        <fullName evidence="2">SFRICE_022571</fullName>
    </submittedName>
</protein>
<feature type="compositionally biased region" description="Basic and acidic residues" evidence="1">
    <location>
        <begin position="1"/>
        <end position="12"/>
    </location>
</feature>
<proteinExistence type="predicted"/>
<accession>A0A2H1VRH4</accession>
<reference evidence="2" key="1">
    <citation type="submission" date="2016-07" db="EMBL/GenBank/DDBJ databases">
        <authorList>
            <person name="Bretaudeau A."/>
        </authorList>
    </citation>
    <scope>NUCLEOTIDE SEQUENCE</scope>
    <source>
        <strain evidence="2">Rice</strain>
        <tissue evidence="2">Whole body</tissue>
    </source>
</reference>
<feature type="region of interest" description="Disordered" evidence="1">
    <location>
        <begin position="1"/>
        <end position="23"/>
    </location>
</feature>
<evidence type="ECO:0000256" key="1">
    <source>
        <dbReference type="SAM" id="MobiDB-lite"/>
    </source>
</evidence>
<gene>
    <name evidence="2" type="ORF">SFRICE_022571</name>
</gene>
<sequence length="93" mass="10964">MTDRSRLEERTHQNRTYDGTVDIPPTRTKRFASSFLVRTAREWNSLPESVFPDGYNLGVFKARERVMRGPLVLTAKYRDRRTTTACRHYIVPF</sequence>
<evidence type="ECO:0000313" key="2">
    <source>
        <dbReference type="EMBL" id="SOQ43082.1"/>
    </source>
</evidence>
<dbReference type="EMBL" id="ODYU01003831">
    <property type="protein sequence ID" value="SOQ43082.1"/>
    <property type="molecule type" value="Genomic_DNA"/>
</dbReference>